<organism evidence="1 2">
    <name type="scientific">Rhizobium phage RHph_TM30</name>
    <dbReference type="NCBI Taxonomy" id="2509764"/>
    <lineage>
        <taxon>Viruses</taxon>
        <taxon>Duplodnaviria</taxon>
        <taxon>Heunggongvirae</taxon>
        <taxon>Uroviricota</taxon>
        <taxon>Caudoviricetes</taxon>
        <taxon>Kleczkowskaviridae</taxon>
        <taxon>Cuauhnahuacvirus</taxon>
        <taxon>Cuauhnahuacvirus TM30</taxon>
    </lineage>
</organism>
<evidence type="ECO:0000313" key="1">
    <source>
        <dbReference type="EMBL" id="QIG71167.1"/>
    </source>
</evidence>
<protein>
    <submittedName>
        <fullName evidence="1">Uncharacterized protein</fullName>
    </submittedName>
</protein>
<name>A0A7S5R540_9CAUD</name>
<accession>A0A7S5R540</accession>
<evidence type="ECO:0000313" key="2">
    <source>
        <dbReference type="Proteomes" id="UP000629603"/>
    </source>
</evidence>
<gene>
    <name evidence="1" type="ORF">EVB93_060</name>
</gene>
<keyword evidence="2" id="KW-1185">Reference proteome</keyword>
<dbReference type="Proteomes" id="UP000629603">
    <property type="component" value="Segment"/>
</dbReference>
<dbReference type="EMBL" id="MN988521">
    <property type="protein sequence ID" value="QIG71167.1"/>
    <property type="molecule type" value="Genomic_DNA"/>
</dbReference>
<sequence length="62" mass="7028">MSGSVFVFKAGVKEFESLCEQMETQDVDFVVRVDINQNKTLLVDDLIIAHLVGEESHIYLNI</sequence>
<reference evidence="1 2" key="1">
    <citation type="submission" date="2020-01" db="EMBL/GenBank/DDBJ databases">
        <title>Patterns of diversity and host range of bacteriophage communities associated with bean-nodulatin bacteria.</title>
        <authorList>
            <person name="Vann Cauwenberghe J."/>
            <person name="Santamaria R.I."/>
            <person name="Bustos P."/>
            <person name="Juarez S."/>
            <person name="Gonzalez V."/>
        </authorList>
    </citation>
    <scope>NUCLEOTIDE SEQUENCE [LARGE SCALE GENOMIC DNA]</scope>
</reference>
<proteinExistence type="predicted"/>